<protein>
    <recommendedName>
        <fullName evidence="2">CCHC-type domain-containing protein</fullName>
    </recommendedName>
</protein>
<dbReference type="PROSITE" id="PS50158">
    <property type="entry name" value="ZF_CCHC"/>
    <property type="match status" value="1"/>
</dbReference>
<dbReference type="AlphaFoldDB" id="A0AB34JC35"/>
<reference evidence="3 4" key="1">
    <citation type="journal article" date="2024" name="Science">
        <title>Giant polyketide synthase enzymes in the biosynthesis of giant marine polyether toxins.</title>
        <authorList>
            <person name="Fallon T.R."/>
            <person name="Shende V.V."/>
            <person name="Wierzbicki I.H."/>
            <person name="Pendleton A.L."/>
            <person name="Watervoot N.F."/>
            <person name="Auber R.P."/>
            <person name="Gonzalez D.J."/>
            <person name="Wisecaver J.H."/>
            <person name="Moore B.S."/>
        </authorList>
    </citation>
    <scope>NUCLEOTIDE SEQUENCE [LARGE SCALE GENOMIC DNA]</scope>
    <source>
        <strain evidence="3 4">12B1</strain>
    </source>
</reference>
<evidence type="ECO:0000259" key="2">
    <source>
        <dbReference type="PROSITE" id="PS50158"/>
    </source>
</evidence>
<dbReference type="Proteomes" id="UP001515480">
    <property type="component" value="Unassembled WGS sequence"/>
</dbReference>
<evidence type="ECO:0000313" key="3">
    <source>
        <dbReference type="EMBL" id="KAL1519245.1"/>
    </source>
</evidence>
<keyword evidence="1" id="KW-0479">Metal-binding</keyword>
<keyword evidence="1" id="KW-0862">Zinc</keyword>
<dbReference type="InterPro" id="IPR001878">
    <property type="entry name" value="Znf_CCHC"/>
</dbReference>
<dbReference type="GO" id="GO:0003676">
    <property type="term" value="F:nucleic acid binding"/>
    <property type="evidence" value="ECO:0007669"/>
    <property type="project" value="InterPro"/>
</dbReference>
<keyword evidence="4" id="KW-1185">Reference proteome</keyword>
<dbReference type="GO" id="GO:0008270">
    <property type="term" value="F:zinc ion binding"/>
    <property type="evidence" value="ECO:0007669"/>
    <property type="project" value="UniProtKB-KW"/>
</dbReference>
<sequence>MKCPCCGQQGHRPRDCPTTCKECKQRSCPGNYGSPCVVVSSQFPTSILNAAGKPVPPNIKTILQKAHEKKGGQSSTKRTVNTLEAHALCEDNPHMWEVMNEIGKTSNALQAVRAAHGESVDHDTKEACPTFKTAEGKLKASPRMIMIDGGSNINLFNHKDVPILGTPIPGAPVQVSGWSDSVAQSVLANYRIDVQLKFDNGTMRRVTTEVAYSEQGRRDILSESMMWDTHSWSVLKEPNMRIDTPLGSVPLIRLNGVYFVEALILPPHPNPASAVEANVLSAKRHGALHLARLWAARLHVGSVALRRQLPAPRQLRQGVGT</sequence>
<name>A0AB34JC35_PRYPA</name>
<organism evidence="3 4">
    <name type="scientific">Prymnesium parvum</name>
    <name type="common">Toxic golden alga</name>
    <dbReference type="NCBI Taxonomy" id="97485"/>
    <lineage>
        <taxon>Eukaryota</taxon>
        <taxon>Haptista</taxon>
        <taxon>Haptophyta</taxon>
        <taxon>Prymnesiophyceae</taxon>
        <taxon>Prymnesiales</taxon>
        <taxon>Prymnesiaceae</taxon>
        <taxon>Prymnesium</taxon>
    </lineage>
</organism>
<comment type="caution">
    <text evidence="3">The sequence shown here is derived from an EMBL/GenBank/DDBJ whole genome shotgun (WGS) entry which is preliminary data.</text>
</comment>
<accession>A0AB34JC35</accession>
<evidence type="ECO:0000313" key="4">
    <source>
        <dbReference type="Proteomes" id="UP001515480"/>
    </source>
</evidence>
<proteinExistence type="predicted"/>
<gene>
    <name evidence="3" type="ORF">AB1Y20_003504</name>
</gene>
<feature type="domain" description="CCHC-type" evidence="2">
    <location>
        <begin position="2"/>
        <end position="17"/>
    </location>
</feature>
<dbReference type="EMBL" id="JBGBPQ010000010">
    <property type="protein sequence ID" value="KAL1519245.1"/>
    <property type="molecule type" value="Genomic_DNA"/>
</dbReference>
<evidence type="ECO:0000256" key="1">
    <source>
        <dbReference type="PROSITE-ProRule" id="PRU00047"/>
    </source>
</evidence>
<keyword evidence="1" id="KW-0863">Zinc-finger</keyword>